<dbReference type="Proteomes" id="UP000064183">
    <property type="component" value="Chromosome"/>
</dbReference>
<dbReference type="KEGG" id="sgb:WQO_00520"/>
<name>A0A0U3M562_STRGL</name>
<protein>
    <submittedName>
        <fullName evidence="1">Uncharacterized protein</fullName>
    </submittedName>
</protein>
<reference evidence="1 2" key="1">
    <citation type="journal article" date="2012" name="J. Bacteriol.">
        <title>Draft genome sequence of Streptomyces globisporus C-1027, which produces an antitumor antibiotic consisting of a nine-membered enediyne with a chromoprotein.</title>
        <authorList>
            <person name="Wang L."/>
            <person name="Wang S."/>
            <person name="He Q."/>
            <person name="Yu T."/>
            <person name="Li Q."/>
            <person name="Hong B."/>
        </authorList>
    </citation>
    <scope>NUCLEOTIDE SEQUENCE [LARGE SCALE GENOMIC DNA]</scope>
    <source>
        <strain evidence="1 2">C-1027</strain>
    </source>
</reference>
<organism evidence="1 2">
    <name type="scientific">Streptomyces globisporus C-1027</name>
    <dbReference type="NCBI Taxonomy" id="1172567"/>
    <lineage>
        <taxon>Bacteria</taxon>
        <taxon>Bacillati</taxon>
        <taxon>Actinomycetota</taxon>
        <taxon>Actinomycetes</taxon>
        <taxon>Kitasatosporales</taxon>
        <taxon>Streptomycetaceae</taxon>
        <taxon>Streptomyces</taxon>
    </lineage>
</organism>
<proteinExistence type="predicted"/>
<evidence type="ECO:0000313" key="1">
    <source>
        <dbReference type="EMBL" id="ALU91983.1"/>
    </source>
</evidence>
<evidence type="ECO:0000313" key="2">
    <source>
        <dbReference type="Proteomes" id="UP000064183"/>
    </source>
</evidence>
<sequence>MTAEVTIPVTPADGADSVELPALSASVAPGAERVAVSARSAEAELRTVRAPLTKGVDRLGGRLRPAGASEVQGGPEALCANVTQGLYGALHSLVPAVLTDLEYVESTRNDAVDRIRSHGRKTDEALHCVGGLVRR</sequence>
<dbReference type="AlphaFoldDB" id="A0A0U3M562"/>
<dbReference type="STRING" id="1172567.WQO_00520"/>
<accession>A0A0U3M562</accession>
<dbReference type="EMBL" id="CP013738">
    <property type="protein sequence ID" value="ALU91983.1"/>
    <property type="molecule type" value="Genomic_DNA"/>
</dbReference>
<gene>
    <name evidence="1" type="ORF">WQO_00520</name>
</gene>